<organism evidence="1 2">
    <name type="scientific">[Clostridium] citroniae WAL-19142</name>
    <dbReference type="NCBI Taxonomy" id="742734"/>
    <lineage>
        <taxon>Bacteria</taxon>
        <taxon>Bacillati</taxon>
        <taxon>Bacillota</taxon>
        <taxon>Clostridia</taxon>
        <taxon>Lachnospirales</taxon>
        <taxon>Lachnospiraceae</taxon>
        <taxon>Enterocloster</taxon>
    </lineage>
</organism>
<dbReference type="AlphaFoldDB" id="A0A0J9BY16"/>
<comment type="caution">
    <text evidence="1">The sequence shown here is derived from an EMBL/GenBank/DDBJ whole genome shotgun (WGS) entry which is preliminary data.</text>
</comment>
<reference evidence="1 2" key="1">
    <citation type="submission" date="2011-04" db="EMBL/GenBank/DDBJ databases">
        <title>The Genome Sequence of Clostridium citroniae WAL-19142.</title>
        <authorList>
            <consortium name="The Broad Institute Genome Sequencing Platform"/>
            <person name="Earl A."/>
            <person name="Ward D."/>
            <person name="Feldgarden M."/>
            <person name="Gevers D."/>
            <person name="Warren Y.A."/>
            <person name="Tyrrell K.L."/>
            <person name="Citron D.M."/>
            <person name="Goldstein E.J."/>
            <person name="Daigneault M."/>
            <person name="Allen-Vercoe E."/>
            <person name="Young S.K."/>
            <person name="Zeng Q."/>
            <person name="Gargeya S."/>
            <person name="Fitzgerald M."/>
            <person name="Haas B."/>
            <person name="Abouelleil A."/>
            <person name="Alvarado L."/>
            <person name="Arachchi H.M."/>
            <person name="Berlin A."/>
            <person name="Brown A."/>
            <person name="Chapman S.B."/>
            <person name="Chen Z."/>
            <person name="Dunbar C."/>
            <person name="Freedman E."/>
            <person name="Gearin G."/>
            <person name="Gellesch M."/>
            <person name="Goldberg J."/>
            <person name="Griggs A."/>
            <person name="Gujja S."/>
            <person name="Heilman E.R."/>
            <person name="Heiman D."/>
            <person name="Howarth C."/>
            <person name="Larson L."/>
            <person name="Lui A."/>
            <person name="MacDonald P.J."/>
            <person name="Mehta T."/>
            <person name="Montmayeur A."/>
            <person name="Murphy C."/>
            <person name="Neiman D."/>
            <person name="Pearson M."/>
            <person name="Priest M."/>
            <person name="Roberts A."/>
            <person name="Saif S."/>
            <person name="Shea T."/>
            <person name="Shenoy N."/>
            <person name="Sisk P."/>
            <person name="Stolte C."/>
            <person name="Sykes S."/>
            <person name="White J."/>
            <person name="Yandava C."/>
            <person name="Wortman J."/>
            <person name="Nusbaum C."/>
            <person name="Birren B."/>
        </authorList>
    </citation>
    <scope>NUCLEOTIDE SEQUENCE [LARGE SCALE GENOMIC DNA]</scope>
    <source>
        <strain evidence="1 2">WAL-19142</strain>
    </source>
</reference>
<protein>
    <submittedName>
        <fullName evidence="1">Uncharacterized protein</fullName>
    </submittedName>
</protein>
<sequence length="57" mass="6648">MMTKKEKAIFDKMYDEAMDNYMTYVMQGMNAPDDVLGIACAFNRLKKVLFLDETDIE</sequence>
<gene>
    <name evidence="1" type="ORF">HMPREF9470_03767</name>
</gene>
<evidence type="ECO:0000313" key="2">
    <source>
        <dbReference type="Proteomes" id="UP000037392"/>
    </source>
</evidence>
<accession>A0A0J9BY16</accession>
<dbReference type="PATRIC" id="fig|742734.4.peg.4037"/>
<name>A0A0J9BY16_9FIRM</name>
<evidence type="ECO:0000313" key="1">
    <source>
        <dbReference type="EMBL" id="KMW17114.1"/>
    </source>
</evidence>
<dbReference type="Proteomes" id="UP000037392">
    <property type="component" value="Unassembled WGS sequence"/>
</dbReference>
<proteinExistence type="predicted"/>
<dbReference type="EMBL" id="ADLK01000028">
    <property type="protein sequence ID" value="KMW17114.1"/>
    <property type="molecule type" value="Genomic_DNA"/>
</dbReference>